<keyword evidence="4" id="KW-1185">Reference proteome</keyword>
<proteinExistence type="predicted"/>
<evidence type="ECO:0000256" key="2">
    <source>
        <dbReference type="SAM" id="SignalP"/>
    </source>
</evidence>
<keyword evidence="2" id="KW-0732">Signal</keyword>
<feature type="region of interest" description="Disordered" evidence="1">
    <location>
        <begin position="58"/>
        <end position="109"/>
    </location>
</feature>
<organism evidence="3 4">
    <name type="scientific">Cercophora samala</name>
    <dbReference type="NCBI Taxonomy" id="330535"/>
    <lineage>
        <taxon>Eukaryota</taxon>
        <taxon>Fungi</taxon>
        <taxon>Dikarya</taxon>
        <taxon>Ascomycota</taxon>
        <taxon>Pezizomycotina</taxon>
        <taxon>Sordariomycetes</taxon>
        <taxon>Sordariomycetidae</taxon>
        <taxon>Sordariales</taxon>
        <taxon>Lasiosphaeriaceae</taxon>
        <taxon>Cercophora</taxon>
    </lineage>
</organism>
<evidence type="ECO:0000313" key="3">
    <source>
        <dbReference type="EMBL" id="KAK0664587.1"/>
    </source>
</evidence>
<name>A0AA40D6G9_9PEZI</name>
<protein>
    <recommendedName>
        <fullName evidence="5">Secreted protein</fullName>
    </recommendedName>
</protein>
<comment type="caution">
    <text evidence="3">The sequence shown here is derived from an EMBL/GenBank/DDBJ whole genome shotgun (WGS) entry which is preliminary data.</text>
</comment>
<feature type="signal peptide" evidence="2">
    <location>
        <begin position="1"/>
        <end position="20"/>
    </location>
</feature>
<feature type="compositionally biased region" description="Polar residues" evidence="1">
    <location>
        <begin position="63"/>
        <end position="80"/>
    </location>
</feature>
<sequence length="135" mass="14474">MRGFSFFCWLELGSCRRAVAVTLGSVRGRQTISWVNKQNGTIGTDKSRRRRWRTGGWMRKEANQTATHHTDTAQPTSTTPHRCGGAGGGGGASRRGPRGGGEVIARSPMHGLPATGFGVRGSFGLFHHATSMPPI</sequence>
<reference evidence="3" key="1">
    <citation type="submission" date="2023-06" db="EMBL/GenBank/DDBJ databases">
        <title>Genome-scale phylogeny and comparative genomics of the fungal order Sordariales.</title>
        <authorList>
            <consortium name="Lawrence Berkeley National Laboratory"/>
            <person name="Hensen N."/>
            <person name="Bonometti L."/>
            <person name="Westerberg I."/>
            <person name="Brannstrom I.O."/>
            <person name="Guillou S."/>
            <person name="Cros-Aarteil S."/>
            <person name="Calhoun S."/>
            <person name="Haridas S."/>
            <person name="Kuo A."/>
            <person name="Mondo S."/>
            <person name="Pangilinan J."/>
            <person name="Riley R."/>
            <person name="Labutti K."/>
            <person name="Andreopoulos B."/>
            <person name="Lipzen A."/>
            <person name="Chen C."/>
            <person name="Yanf M."/>
            <person name="Daum C."/>
            <person name="Ng V."/>
            <person name="Clum A."/>
            <person name="Steindorff A."/>
            <person name="Ohm R."/>
            <person name="Martin F."/>
            <person name="Silar P."/>
            <person name="Natvig D."/>
            <person name="Lalanne C."/>
            <person name="Gautier V."/>
            <person name="Ament-Velasquez S.L."/>
            <person name="Kruys A."/>
            <person name="Hutchinson M.I."/>
            <person name="Powell A.J."/>
            <person name="Barry K."/>
            <person name="Miller A.N."/>
            <person name="Grigoriev I.V."/>
            <person name="Debuchy R."/>
            <person name="Gladieux P."/>
            <person name="Thoren M.H."/>
            <person name="Johannesson H."/>
        </authorList>
    </citation>
    <scope>NUCLEOTIDE SEQUENCE</scope>
    <source>
        <strain evidence="3">CBS 307.81</strain>
    </source>
</reference>
<dbReference type="AlphaFoldDB" id="A0AA40D6G9"/>
<evidence type="ECO:0000256" key="1">
    <source>
        <dbReference type="SAM" id="MobiDB-lite"/>
    </source>
</evidence>
<accession>A0AA40D6G9</accession>
<evidence type="ECO:0008006" key="5">
    <source>
        <dbReference type="Google" id="ProtNLM"/>
    </source>
</evidence>
<feature type="chain" id="PRO_5041416623" description="Secreted protein" evidence="2">
    <location>
        <begin position="21"/>
        <end position="135"/>
    </location>
</feature>
<evidence type="ECO:0000313" key="4">
    <source>
        <dbReference type="Proteomes" id="UP001174997"/>
    </source>
</evidence>
<gene>
    <name evidence="3" type="ORF">QBC41DRAFT_17586</name>
</gene>
<dbReference type="Proteomes" id="UP001174997">
    <property type="component" value="Unassembled WGS sequence"/>
</dbReference>
<feature type="compositionally biased region" description="Gly residues" evidence="1">
    <location>
        <begin position="84"/>
        <end position="102"/>
    </location>
</feature>
<dbReference type="EMBL" id="JAULSY010000118">
    <property type="protein sequence ID" value="KAK0664587.1"/>
    <property type="molecule type" value="Genomic_DNA"/>
</dbReference>